<feature type="compositionally biased region" description="Basic and acidic residues" evidence="1">
    <location>
        <begin position="144"/>
        <end position="160"/>
    </location>
</feature>
<feature type="compositionally biased region" description="Low complexity" evidence="1">
    <location>
        <begin position="242"/>
        <end position="251"/>
    </location>
</feature>
<name>A0A8T0TJM7_PANVG</name>
<evidence type="ECO:0000313" key="3">
    <source>
        <dbReference type="Proteomes" id="UP000823388"/>
    </source>
</evidence>
<feature type="compositionally biased region" description="Acidic residues" evidence="1">
    <location>
        <begin position="183"/>
        <end position="212"/>
    </location>
</feature>
<dbReference type="EMBL" id="CM029043">
    <property type="protein sequence ID" value="KAG2612081.1"/>
    <property type="molecule type" value="Genomic_DNA"/>
</dbReference>
<organism evidence="2 3">
    <name type="scientific">Panicum virgatum</name>
    <name type="common">Blackwell switchgrass</name>
    <dbReference type="NCBI Taxonomy" id="38727"/>
    <lineage>
        <taxon>Eukaryota</taxon>
        <taxon>Viridiplantae</taxon>
        <taxon>Streptophyta</taxon>
        <taxon>Embryophyta</taxon>
        <taxon>Tracheophyta</taxon>
        <taxon>Spermatophyta</taxon>
        <taxon>Magnoliopsida</taxon>
        <taxon>Liliopsida</taxon>
        <taxon>Poales</taxon>
        <taxon>Poaceae</taxon>
        <taxon>PACMAD clade</taxon>
        <taxon>Panicoideae</taxon>
        <taxon>Panicodae</taxon>
        <taxon>Paniceae</taxon>
        <taxon>Panicinae</taxon>
        <taxon>Panicum</taxon>
        <taxon>Panicum sect. Hiantes</taxon>
    </lineage>
</organism>
<dbReference type="AlphaFoldDB" id="A0A8T0TJM7"/>
<evidence type="ECO:0000313" key="2">
    <source>
        <dbReference type="EMBL" id="KAG2612081.1"/>
    </source>
</evidence>
<sequence length="310" mass="33587">MSWKFGPKAKDKNRLGSMLAAVLRLRAAGLTGSGVVGAYHTRRVVPVMARPFALFEMVPCIELVGCVVLREPIRNSEVCQRLREALEAPLPYPDPRQPAKLPEPGAIIFDQSAFFLSTAPLPENTAQREVNCLVTETKLKKKEDNKWKKAELQKKKGEVTKRKRQGLISSSDEAEMLNRLENEFADSSDSGSEEMEDDEPDWDELADEDDTGVEGSSSVAAKSSAPSSSWGDCVQEDTTLDSRPSAPRGRCPSPPRRGVEGSSSAVAKSSAPSSSWGDCVQEDTTLDSRPSAPRGQCPSPPRGSGRASNP</sequence>
<reference evidence="2" key="1">
    <citation type="submission" date="2020-05" db="EMBL/GenBank/DDBJ databases">
        <title>WGS assembly of Panicum virgatum.</title>
        <authorList>
            <person name="Lovell J.T."/>
            <person name="Jenkins J."/>
            <person name="Shu S."/>
            <person name="Juenger T.E."/>
            <person name="Schmutz J."/>
        </authorList>
    </citation>
    <scope>NUCLEOTIDE SEQUENCE</scope>
    <source>
        <strain evidence="2">AP13</strain>
    </source>
</reference>
<feature type="compositionally biased region" description="Low complexity" evidence="1">
    <location>
        <begin position="262"/>
        <end position="275"/>
    </location>
</feature>
<dbReference type="Proteomes" id="UP000823388">
    <property type="component" value="Chromosome 4K"/>
</dbReference>
<comment type="caution">
    <text evidence="2">The sequence shown here is derived from an EMBL/GenBank/DDBJ whole genome shotgun (WGS) entry which is preliminary data.</text>
</comment>
<feature type="compositionally biased region" description="Low complexity" evidence="1">
    <location>
        <begin position="216"/>
        <end position="229"/>
    </location>
</feature>
<evidence type="ECO:0000256" key="1">
    <source>
        <dbReference type="SAM" id="MobiDB-lite"/>
    </source>
</evidence>
<proteinExistence type="predicted"/>
<protein>
    <submittedName>
        <fullName evidence="2">Uncharacterized protein</fullName>
    </submittedName>
</protein>
<gene>
    <name evidence="2" type="ORF">PVAP13_4KG244210</name>
</gene>
<accession>A0A8T0TJM7</accession>
<keyword evidence="3" id="KW-1185">Reference proteome</keyword>
<feature type="region of interest" description="Disordered" evidence="1">
    <location>
        <begin position="144"/>
        <end position="310"/>
    </location>
</feature>